<protein>
    <submittedName>
        <fullName evidence="1">Uncharacterized protein</fullName>
    </submittedName>
</protein>
<name>A0AA38P1Q7_9AGAR</name>
<dbReference type="Proteomes" id="UP001163846">
    <property type="component" value="Unassembled WGS sequence"/>
</dbReference>
<evidence type="ECO:0000313" key="2">
    <source>
        <dbReference type="Proteomes" id="UP001163846"/>
    </source>
</evidence>
<keyword evidence="2" id="KW-1185">Reference proteome</keyword>
<feature type="non-terminal residue" evidence="1">
    <location>
        <position position="1"/>
    </location>
</feature>
<feature type="non-terminal residue" evidence="1">
    <location>
        <position position="109"/>
    </location>
</feature>
<organism evidence="1 2">
    <name type="scientific">Lentinula raphanica</name>
    <dbReference type="NCBI Taxonomy" id="153919"/>
    <lineage>
        <taxon>Eukaryota</taxon>
        <taxon>Fungi</taxon>
        <taxon>Dikarya</taxon>
        <taxon>Basidiomycota</taxon>
        <taxon>Agaricomycotina</taxon>
        <taxon>Agaricomycetes</taxon>
        <taxon>Agaricomycetidae</taxon>
        <taxon>Agaricales</taxon>
        <taxon>Marasmiineae</taxon>
        <taxon>Omphalotaceae</taxon>
        <taxon>Lentinula</taxon>
    </lineage>
</organism>
<proteinExistence type="predicted"/>
<accession>A0AA38P1Q7</accession>
<evidence type="ECO:0000313" key="1">
    <source>
        <dbReference type="EMBL" id="KAJ3834697.1"/>
    </source>
</evidence>
<dbReference type="EMBL" id="MU806496">
    <property type="protein sequence ID" value="KAJ3834697.1"/>
    <property type="molecule type" value="Genomic_DNA"/>
</dbReference>
<reference evidence="1" key="1">
    <citation type="submission" date="2022-08" db="EMBL/GenBank/DDBJ databases">
        <authorList>
            <consortium name="DOE Joint Genome Institute"/>
            <person name="Min B."/>
            <person name="Riley R."/>
            <person name="Sierra-Patev S."/>
            <person name="Naranjo-Ortiz M."/>
            <person name="Looney B."/>
            <person name="Konkel Z."/>
            <person name="Slot J.C."/>
            <person name="Sakamoto Y."/>
            <person name="Steenwyk J.L."/>
            <person name="Rokas A."/>
            <person name="Carro J."/>
            <person name="Camarero S."/>
            <person name="Ferreira P."/>
            <person name="Molpeceres G."/>
            <person name="Ruiz-Duenas F.J."/>
            <person name="Serrano A."/>
            <person name="Henrissat B."/>
            <person name="Drula E."/>
            <person name="Hughes K.W."/>
            <person name="Mata J.L."/>
            <person name="Ishikawa N.K."/>
            <person name="Vargas-Isla R."/>
            <person name="Ushijima S."/>
            <person name="Smith C.A."/>
            <person name="Ahrendt S."/>
            <person name="Andreopoulos W."/>
            <person name="He G."/>
            <person name="Labutti K."/>
            <person name="Lipzen A."/>
            <person name="Ng V."/>
            <person name="Sandor L."/>
            <person name="Barry K."/>
            <person name="Martinez A.T."/>
            <person name="Xiao Y."/>
            <person name="Gibbons J.G."/>
            <person name="Terashima K."/>
            <person name="Hibbett D.S."/>
            <person name="Grigoriev I.V."/>
        </authorList>
    </citation>
    <scope>NUCLEOTIDE SEQUENCE</scope>
    <source>
        <strain evidence="1">TFB9207</strain>
    </source>
</reference>
<dbReference type="AlphaFoldDB" id="A0AA38P1Q7"/>
<gene>
    <name evidence="1" type="ORF">F5878DRAFT_515936</name>
</gene>
<sequence>RPFLIVRDRGYQWLQKEGRPSHFVPSNVTVARDLKRLYIASKKQLVKDLDAYEYLVPIELDCWSSPNHHAFMSIIAKMIRRGKDGSEELTSVMLDFVELPCSHSGENMA</sequence>
<comment type="caution">
    <text evidence="1">The sequence shown here is derived from an EMBL/GenBank/DDBJ whole genome shotgun (WGS) entry which is preliminary data.</text>
</comment>